<evidence type="ECO:0000256" key="9">
    <source>
        <dbReference type="ARBA" id="ARBA00043149"/>
    </source>
</evidence>
<comment type="catalytic activity">
    <reaction evidence="10">
        <text>glycerol + ATP = sn-glycerol 3-phosphate + ADP + H(+)</text>
        <dbReference type="Rhea" id="RHEA:21644"/>
        <dbReference type="ChEBI" id="CHEBI:15378"/>
        <dbReference type="ChEBI" id="CHEBI:17754"/>
        <dbReference type="ChEBI" id="CHEBI:30616"/>
        <dbReference type="ChEBI" id="CHEBI:57597"/>
        <dbReference type="ChEBI" id="CHEBI:456216"/>
        <dbReference type="EC" id="2.7.1.30"/>
    </reaction>
</comment>
<keyword evidence="4 12" id="KW-0808">Transferase</keyword>
<dbReference type="STRING" id="103827.A0A158RC50"/>
<feature type="domain" description="Carbohydrate kinase FGGY N-terminal" evidence="13">
    <location>
        <begin position="8"/>
        <end position="253"/>
    </location>
</feature>
<dbReference type="NCBIfam" id="NF000756">
    <property type="entry name" value="PRK00047.1"/>
    <property type="match status" value="1"/>
</dbReference>
<evidence type="ECO:0000313" key="17">
    <source>
        <dbReference type="WBParaSite" id="TCLT_0000643901-mRNA-1"/>
    </source>
</evidence>
<reference evidence="15 16" key="2">
    <citation type="submission" date="2018-11" db="EMBL/GenBank/DDBJ databases">
        <authorList>
            <consortium name="Pathogen Informatics"/>
        </authorList>
    </citation>
    <scope>NUCLEOTIDE SEQUENCE [LARGE SCALE GENOMIC DNA]</scope>
</reference>
<dbReference type="PANTHER" id="PTHR10196:SF69">
    <property type="entry name" value="GLYCEROL KINASE"/>
    <property type="match status" value="1"/>
</dbReference>
<keyword evidence="7" id="KW-0319">Glycerol metabolism</keyword>
<proteinExistence type="inferred from homology"/>
<dbReference type="GO" id="GO:0005739">
    <property type="term" value="C:mitochondrion"/>
    <property type="evidence" value="ECO:0007669"/>
    <property type="project" value="TreeGrafter"/>
</dbReference>
<keyword evidence="8" id="KW-0067">ATP-binding</keyword>
<dbReference type="EC" id="2.7.1.30" evidence="3"/>
<dbReference type="FunFam" id="3.30.420.40:FF:000177">
    <property type="entry name" value="Glycerol kinase"/>
    <property type="match status" value="1"/>
</dbReference>
<dbReference type="PROSITE" id="PS00933">
    <property type="entry name" value="FGGY_KINASES_1"/>
    <property type="match status" value="1"/>
</dbReference>
<evidence type="ECO:0000256" key="11">
    <source>
        <dbReference type="ARBA" id="ARBA00071571"/>
    </source>
</evidence>
<keyword evidence="5" id="KW-0547">Nucleotide-binding</keyword>
<evidence type="ECO:0000259" key="14">
    <source>
        <dbReference type="Pfam" id="PF02782"/>
    </source>
</evidence>
<dbReference type="Pfam" id="PF00370">
    <property type="entry name" value="FGGY_N"/>
    <property type="match status" value="1"/>
</dbReference>
<sequence length="505" mass="55969">MTNDKVLIGAIDQGTSSTRFLIYQFNPMKIIASHQIEIKQYFPQSGWMEIDPEEVIFTVIKCMDECYKVIQDRANLESTQIKAVGISTQRETTVLWDSETGKALYNAIVWLDSRTADLALEFIDKTTCKQDITGLPIHPYFSALKIRWLLDNVPSVQSALKRGKLMFGTIDSWIIYKLTGRHITDVTNASRTLLMSIKALNWDKSLCDFFQISMDILPKIHSSAEIYATISTGCFKGVPLSGSLGDQQAALFGEHCLELSETKCTYGTGTFMLTNIGNNIIISKNGLLTTVAYQLGPNAEVCYALEGSGSIGGNAIRFLRDNLQIIQDASEVESAAFSVSETNGVVFVPCFTGLYTPYWDSTARGILCGLTQTSKKAHIVRAALEAVCFQTKEMIDAVQADLPHDWKIKTLKIDGGMTVSSMFPQLLSDIVGLDVIKSAHTEASCWGAAMAAAIGANIISFQEAKGYRVKDVHIQKANISTEQRQLMIHRWKEAIRRARGWLHTD</sequence>
<dbReference type="FunFam" id="3.30.420.40:FF:000108">
    <property type="entry name" value="Glycerol kinase, glycosomal"/>
    <property type="match status" value="1"/>
</dbReference>
<keyword evidence="16" id="KW-1185">Reference proteome</keyword>
<dbReference type="PIRSF" id="PIRSF000538">
    <property type="entry name" value="GlpK"/>
    <property type="match status" value="1"/>
</dbReference>
<feature type="domain" description="Carbohydrate kinase FGGY C-terminal" evidence="14">
    <location>
        <begin position="263"/>
        <end position="455"/>
    </location>
</feature>
<comment type="pathway">
    <text evidence="1">Polyol metabolism; glycerol degradation via glycerol kinase pathway; sn-glycerol 3-phosphate from glycerol: step 1/1.</text>
</comment>
<dbReference type="UniPathway" id="UPA00618">
    <property type="reaction ID" value="UER00672"/>
</dbReference>
<dbReference type="EMBL" id="UYYF01004414">
    <property type="protein sequence ID" value="VDN03779.1"/>
    <property type="molecule type" value="Genomic_DNA"/>
</dbReference>
<evidence type="ECO:0000256" key="3">
    <source>
        <dbReference type="ARBA" id="ARBA00012099"/>
    </source>
</evidence>
<dbReference type="InterPro" id="IPR018484">
    <property type="entry name" value="FGGY_N"/>
</dbReference>
<comment type="similarity">
    <text evidence="2 12">Belongs to the FGGY kinase family.</text>
</comment>
<dbReference type="InterPro" id="IPR043129">
    <property type="entry name" value="ATPase_NBD"/>
</dbReference>
<gene>
    <name evidence="15" type="ORF">TCLT_LOCUS6428</name>
</gene>
<dbReference type="GO" id="GO:0005524">
    <property type="term" value="F:ATP binding"/>
    <property type="evidence" value="ECO:0007669"/>
    <property type="project" value="UniProtKB-KW"/>
</dbReference>
<dbReference type="AlphaFoldDB" id="A0A158RC50"/>
<protein>
    <recommendedName>
        <fullName evidence="11">Probable glycerol kinase</fullName>
        <ecNumber evidence="3">2.7.1.30</ecNumber>
    </recommendedName>
    <alternativeName>
        <fullName evidence="9">ATP:glycerol 3-phosphotransferase</fullName>
    </alternativeName>
</protein>
<dbReference type="GO" id="GO:0006641">
    <property type="term" value="P:triglyceride metabolic process"/>
    <property type="evidence" value="ECO:0007669"/>
    <property type="project" value="TreeGrafter"/>
</dbReference>
<name>A0A158RC50_THECL</name>
<accession>A0A158RC50</accession>
<dbReference type="WBParaSite" id="TCLT_0000643901-mRNA-1">
    <property type="protein sequence ID" value="TCLT_0000643901-mRNA-1"/>
    <property type="gene ID" value="TCLT_0000643901"/>
</dbReference>
<evidence type="ECO:0000313" key="15">
    <source>
        <dbReference type="EMBL" id="VDN03779.1"/>
    </source>
</evidence>
<dbReference type="Gene3D" id="3.30.420.40">
    <property type="match status" value="2"/>
</dbReference>
<dbReference type="InterPro" id="IPR005999">
    <property type="entry name" value="Glycerol_kin"/>
</dbReference>
<dbReference type="OMA" id="FMLMNIG"/>
<dbReference type="Proteomes" id="UP000276776">
    <property type="component" value="Unassembled WGS sequence"/>
</dbReference>
<evidence type="ECO:0000256" key="6">
    <source>
        <dbReference type="ARBA" id="ARBA00022777"/>
    </source>
</evidence>
<dbReference type="PANTHER" id="PTHR10196">
    <property type="entry name" value="SUGAR KINASE"/>
    <property type="match status" value="1"/>
</dbReference>
<evidence type="ECO:0000256" key="1">
    <source>
        <dbReference type="ARBA" id="ARBA00005190"/>
    </source>
</evidence>
<evidence type="ECO:0000259" key="13">
    <source>
        <dbReference type="Pfam" id="PF00370"/>
    </source>
</evidence>
<dbReference type="InterPro" id="IPR000577">
    <property type="entry name" value="Carb_kinase_FGGY"/>
</dbReference>
<evidence type="ECO:0000313" key="16">
    <source>
        <dbReference type="Proteomes" id="UP000276776"/>
    </source>
</evidence>
<reference evidence="17" key="1">
    <citation type="submission" date="2016-04" db="UniProtKB">
        <authorList>
            <consortium name="WormBaseParasite"/>
        </authorList>
    </citation>
    <scope>IDENTIFICATION</scope>
</reference>
<organism evidence="17">
    <name type="scientific">Thelazia callipaeda</name>
    <name type="common">Oriental eyeworm</name>
    <name type="synonym">Parasitic nematode</name>
    <dbReference type="NCBI Taxonomy" id="103827"/>
    <lineage>
        <taxon>Eukaryota</taxon>
        <taxon>Metazoa</taxon>
        <taxon>Ecdysozoa</taxon>
        <taxon>Nematoda</taxon>
        <taxon>Chromadorea</taxon>
        <taxon>Rhabditida</taxon>
        <taxon>Spirurina</taxon>
        <taxon>Spiruromorpha</taxon>
        <taxon>Thelazioidea</taxon>
        <taxon>Thelaziidae</taxon>
        <taxon>Thelazia</taxon>
    </lineage>
</organism>
<evidence type="ECO:0000256" key="10">
    <source>
        <dbReference type="ARBA" id="ARBA00052101"/>
    </source>
</evidence>
<evidence type="ECO:0000256" key="5">
    <source>
        <dbReference type="ARBA" id="ARBA00022741"/>
    </source>
</evidence>
<dbReference type="PROSITE" id="PS00445">
    <property type="entry name" value="FGGY_KINASES_2"/>
    <property type="match status" value="1"/>
</dbReference>
<dbReference type="InterPro" id="IPR018483">
    <property type="entry name" value="Carb_kinase_FGGY_CS"/>
</dbReference>
<dbReference type="OrthoDB" id="5422795at2759"/>
<dbReference type="GO" id="GO:0046167">
    <property type="term" value="P:glycerol-3-phosphate biosynthetic process"/>
    <property type="evidence" value="ECO:0007669"/>
    <property type="project" value="TreeGrafter"/>
</dbReference>
<evidence type="ECO:0000256" key="4">
    <source>
        <dbReference type="ARBA" id="ARBA00022679"/>
    </source>
</evidence>
<evidence type="ECO:0000256" key="2">
    <source>
        <dbReference type="ARBA" id="ARBA00009156"/>
    </source>
</evidence>
<dbReference type="InterPro" id="IPR018485">
    <property type="entry name" value="FGGY_C"/>
</dbReference>
<dbReference type="Pfam" id="PF02782">
    <property type="entry name" value="FGGY_C"/>
    <property type="match status" value="1"/>
</dbReference>
<dbReference type="GO" id="GO:0019563">
    <property type="term" value="P:glycerol catabolic process"/>
    <property type="evidence" value="ECO:0007669"/>
    <property type="project" value="UniProtKB-UniPathway"/>
</dbReference>
<keyword evidence="6 12" id="KW-0418">Kinase</keyword>
<evidence type="ECO:0000256" key="12">
    <source>
        <dbReference type="RuleBase" id="RU003733"/>
    </source>
</evidence>
<dbReference type="GO" id="GO:0004370">
    <property type="term" value="F:glycerol kinase activity"/>
    <property type="evidence" value="ECO:0007669"/>
    <property type="project" value="UniProtKB-EC"/>
</dbReference>
<evidence type="ECO:0000256" key="8">
    <source>
        <dbReference type="ARBA" id="ARBA00022840"/>
    </source>
</evidence>
<dbReference type="SUPFAM" id="SSF53067">
    <property type="entry name" value="Actin-like ATPase domain"/>
    <property type="match status" value="2"/>
</dbReference>
<evidence type="ECO:0000256" key="7">
    <source>
        <dbReference type="ARBA" id="ARBA00022798"/>
    </source>
</evidence>
<dbReference type="NCBIfam" id="TIGR01311">
    <property type="entry name" value="glycerol_kin"/>
    <property type="match status" value="1"/>
</dbReference>